<feature type="domain" description="DUF6802" evidence="2">
    <location>
        <begin position="1"/>
        <end position="101"/>
    </location>
</feature>
<dbReference type="Proteomes" id="UP000535543">
    <property type="component" value="Unassembled WGS sequence"/>
</dbReference>
<gene>
    <name evidence="3" type="ORF">FGL95_11675</name>
</gene>
<feature type="region of interest" description="Disordered" evidence="1">
    <location>
        <begin position="1"/>
        <end position="40"/>
    </location>
</feature>
<dbReference type="EMBL" id="VCQU01000003">
    <property type="protein sequence ID" value="NMN95693.1"/>
    <property type="molecule type" value="Genomic_DNA"/>
</dbReference>
<dbReference type="Pfam" id="PF20615">
    <property type="entry name" value="DUF6802"/>
    <property type="match status" value="1"/>
</dbReference>
<proteinExistence type="predicted"/>
<reference evidence="3 4" key="2">
    <citation type="submission" date="2020-06" db="EMBL/GenBank/DDBJ databases">
        <title>Antribacter stalactiti gen. nov., sp. nov., a new member of the family Nacardiaceae isolated from a cave.</title>
        <authorList>
            <person name="Kim I.S."/>
        </authorList>
    </citation>
    <scope>NUCLEOTIDE SEQUENCE [LARGE SCALE GENOMIC DNA]</scope>
    <source>
        <strain evidence="3 4">YC2-7</strain>
    </source>
</reference>
<evidence type="ECO:0000259" key="2">
    <source>
        <dbReference type="Pfam" id="PF20615"/>
    </source>
</evidence>
<evidence type="ECO:0000313" key="3">
    <source>
        <dbReference type="EMBL" id="NMN95693.1"/>
    </source>
</evidence>
<organism evidence="3 4">
    <name type="scientific">Antrihabitans stalactiti</name>
    <dbReference type="NCBI Taxonomy" id="2584121"/>
    <lineage>
        <taxon>Bacteria</taxon>
        <taxon>Bacillati</taxon>
        <taxon>Actinomycetota</taxon>
        <taxon>Actinomycetes</taxon>
        <taxon>Mycobacteriales</taxon>
        <taxon>Nocardiaceae</taxon>
        <taxon>Antrihabitans</taxon>
    </lineage>
</organism>
<dbReference type="RefSeq" id="WP_169586792.1">
    <property type="nucleotide sequence ID" value="NZ_VCQU01000003.1"/>
</dbReference>
<dbReference type="AlphaFoldDB" id="A0A848KA49"/>
<keyword evidence="4" id="KW-1185">Reference proteome</keyword>
<evidence type="ECO:0000313" key="4">
    <source>
        <dbReference type="Proteomes" id="UP000535543"/>
    </source>
</evidence>
<evidence type="ECO:0000256" key="1">
    <source>
        <dbReference type="SAM" id="MobiDB-lite"/>
    </source>
</evidence>
<protein>
    <recommendedName>
        <fullName evidence="2">DUF6802 domain-containing protein</fullName>
    </recommendedName>
</protein>
<comment type="caution">
    <text evidence="3">The sequence shown here is derived from an EMBL/GenBank/DDBJ whole genome shotgun (WGS) entry which is preliminary data.</text>
</comment>
<sequence length="101" mass="10964">MVTSNEFSVPDITHADGSTSLENLGPVELNHPTQDIDGDGTMDTATVESDEALIVMTDTDLDGYADHVTVVDDSGEFAAWEFRHDENGGVRWERTDHGNLG</sequence>
<name>A0A848KA49_9NOCA</name>
<reference evidence="3 4" key="1">
    <citation type="submission" date="2019-05" db="EMBL/GenBank/DDBJ databases">
        <authorList>
            <person name="Lee S.D."/>
        </authorList>
    </citation>
    <scope>NUCLEOTIDE SEQUENCE [LARGE SCALE GENOMIC DNA]</scope>
    <source>
        <strain evidence="3 4">YC2-7</strain>
    </source>
</reference>
<accession>A0A848KA49</accession>
<dbReference type="InterPro" id="IPR046543">
    <property type="entry name" value="DUF6802"/>
</dbReference>